<feature type="compositionally biased region" description="Low complexity" evidence="1">
    <location>
        <begin position="280"/>
        <end position="294"/>
    </location>
</feature>
<reference evidence="2 3" key="1">
    <citation type="journal article" date="2017" name="Int. J. Parasitol.">
        <title>The genome of the protozoan parasite Cystoisospora suis and a reverse vaccinology approach to identify vaccine candidates.</title>
        <authorList>
            <person name="Palmieri N."/>
            <person name="Shrestha A."/>
            <person name="Ruttkowski B."/>
            <person name="Beck T."/>
            <person name="Vogl C."/>
            <person name="Tomley F."/>
            <person name="Blake D.P."/>
            <person name="Joachim A."/>
        </authorList>
    </citation>
    <scope>NUCLEOTIDE SEQUENCE [LARGE SCALE GENOMIC DNA]</scope>
    <source>
        <strain evidence="2 3">Wien I</strain>
    </source>
</reference>
<feature type="compositionally biased region" description="Low complexity" evidence="1">
    <location>
        <begin position="224"/>
        <end position="249"/>
    </location>
</feature>
<evidence type="ECO:0000256" key="1">
    <source>
        <dbReference type="SAM" id="MobiDB-lite"/>
    </source>
</evidence>
<protein>
    <submittedName>
        <fullName evidence="2">Uncharacterized protein</fullName>
    </submittedName>
</protein>
<sequence length="386" mass="45044">MVMNVDENASSPGPLADVVSSCRGTGGYEEASIFMRKKNGEEDDWMKGRQTRGEGRTVRGCWMYEDVEIFELNLQPYFDAIEEVRKRELSDEDRISRKQTMREEKEEEERDGWYENVGLVCLTDEEEEEKDEAKDDVEDNERLPSTCMMKERHRKRKEETQAEPNYVSPCLSFSSSEGEEICDEGDEEEVIDVFRGFEDDLSSYSWSRSSSEKGGREKQPENASRSSLFRKPSFSSPSSDFSMSTRSSFCNVFRRRHAGTKDHEDQGEREEGEEEEMYLSDSSSRSQHSTSSFMSEDEDERQRSRRTRRRRERTENVFHVGGEEREDGAFDALARLVLRREEILLEHSKKFTEEIQLSMSRERERGRGEGEGAHLAKERNEDSERR</sequence>
<feature type="compositionally biased region" description="Basic and acidic residues" evidence="1">
    <location>
        <begin position="89"/>
        <end position="104"/>
    </location>
</feature>
<dbReference type="AlphaFoldDB" id="A0A2C6L957"/>
<feature type="region of interest" description="Disordered" evidence="1">
    <location>
        <begin position="355"/>
        <end position="386"/>
    </location>
</feature>
<feature type="compositionally biased region" description="Acidic residues" evidence="1">
    <location>
        <begin position="177"/>
        <end position="188"/>
    </location>
</feature>
<feature type="compositionally biased region" description="Acidic residues" evidence="1">
    <location>
        <begin position="267"/>
        <end position="278"/>
    </location>
</feature>
<name>A0A2C6L957_9APIC</name>
<evidence type="ECO:0000313" key="3">
    <source>
        <dbReference type="Proteomes" id="UP000221165"/>
    </source>
</evidence>
<feature type="region of interest" description="Disordered" evidence="1">
    <location>
        <begin position="123"/>
        <end position="188"/>
    </location>
</feature>
<feature type="region of interest" description="Disordered" evidence="1">
    <location>
        <begin position="203"/>
        <end position="320"/>
    </location>
</feature>
<organism evidence="2 3">
    <name type="scientific">Cystoisospora suis</name>
    <dbReference type="NCBI Taxonomy" id="483139"/>
    <lineage>
        <taxon>Eukaryota</taxon>
        <taxon>Sar</taxon>
        <taxon>Alveolata</taxon>
        <taxon>Apicomplexa</taxon>
        <taxon>Conoidasida</taxon>
        <taxon>Coccidia</taxon>
        <taxon>Eucoccidiorida</taxon>
        <taxon>Eimeriorina</taxon>
        <taxon>Sarcocystidae</taxon>
        <taxon>Cystoisospora</taxon>
    </lineage>
</organism>
<feature type="compositionally biased region" description="Acidic residues" evidence="1">
    <location>
        <begin position="123"/>
        <end position="139"/>
    </location>
</feature>
<evidence type="ECO:0000313" key="2">
    <source>
        <dbReference type="EMBL" id="PHJ24369.1"/>
    </source>
</evidence>
<dbReference type="VEuPathDB" id="ToxoDB:CSUI_001772"/>
<dbReference type="RefSeq" id="XP_067926042.1">
    <property type="nucleotide sequence ID" value="XM_068061977.1"/>
</dbReference>
<accession>A0A2C6L957</accession>
<feature type="region of interest" description="Disordered" evidence="1">
    <location>
        <begin position="89"/>
        <end position="110"/>
    </location>
</feature>
<comment type="caution">
    <text evidence="2">The sequence shown here is derived from an EMBL/GenBank/DDBJ whole genome shotgun (WGS) entry which is preliminary data.</text>
</comment>
<proteinExistence type="predicted"/>
<feature type="compositionally biased region" description="Basic and acidic residues" evidence="1">
    <location>
        <begin position="360"/>
        <end position="386"/>
    </location>
</feature>
<gene>
    <name evidence="2" type="ORF">CSUI_001772</name>
</gene>
<dbReference type="GeneID" id="94425188"/>
<feature type="compositionally biased region" description="Basic and acidic residues" evidence="1">
    <location>
        <begin position="210"/>
        <end position="220"/>
    </location>
</feature>
<dbReference type="EMBL" id="MIGC01000708">
    <property type="protein sequence ID" value="PHJ24369.1"/>
    <property type="molecule type" value="Genomic_DNA"/>
</dbReference>
<keyword evidence="3" id="KW-1185">Reference proteome</keyword>
<dbReference type="Proteomes" id="UP000221165">
    <property type="component" value="Unassembled WGS sequence"/>
</dbReference>